<feature type="transmembrane region" description="Helical" evidence="1">
    <location>
        <begin position="329"/>
        <end position="347"/>
    </location>
</feature>
<feature type="transmembrane region" description="Helical" evidence="1">
    <location>
        <begin position="303"/>
        <end position="322"/>
    </location>
</feature>
<protein>
    <submittedName>
        <fullName evidence="2">Uncharacterized protein</fullName>
    </submittedName>
</protein>
<dbReference type="VEuPathDB" id="FungiDB:FOXG_15365"/>
<feature type="transmembrane region" description="Helical" evidence="1">
    <location>
        <begin position="391"/>
        <end position="415"/>
    </location>
</feature>
<dbReference type="EMBL" id="DS231721">
    <property type="protein sequence ID" value="KNB17277.1"/>
    <property type="molecule type" value="Genomic_DNA"/>
</dbReference>
<keyword evidence="1" id="KW-0472">Membrane</keyword>
<keyword evidence="1" id="KW-1133">Transmembrane helix</keyword>
<keyword evidence="1" id="KW-0812">Transmembrane</keyword>
<feature type="transmembrane region" description="Helical" evidence="1">
    <location>
        <begin position="491"/>
        <end position="514"/>
    </location>
</feature>
<reference evidence="2" key="2">
    <citation type="journal article" date="2010" name="Nature">
        <title>Comparative genomics reveals mobile pathogenicity chromosomes in Fusarium.</title>
        <authorList>
            <person name="Ma L.J."/>
            <person name="van der Does H.C."/>
            <person name="Borkovich K.A."/>
            <person name="Coleman J.J."/>
            <person name="Daboussi M.J."/>
            <person name="Di Pietro A."/>
            <person name="Dufresne M."/>
            <person name="Freitag M."/>
            <person name="Grabherr M."/>
            <person name="Henrissat B."/>
            <person name="Houterman P.M."/>
            <person name="Kang S."/>
            <person name="Shim W.B."/>
            <person name="Woloshuk C."/>
            <person name="Xie X."/>
            <person name="Xu J.R."/>
            <person name="Antoniw J."/>
            <person name="Baker S.E."/>
            <person name="Bluhm B.H."/>
            <person name="Breakspear A."/>
            <person name="Brown D.W."/>
            <person name="Butchko R.A."/>
            <person name="Chapman S."/>
            <person name="Coulson R."/>
            <person name="Coutinho P.M."/>
            <person name="Danchin E.G."/>
            <person name="Diener A."/>
            <person name="Gale L.R."/>
            <person name="Gardiner D.M."/>
            <person name="Goff S."/>
            <person name="Hammond-Kosack K.E."/>
            <person name="Hilburn K."/>
            <person name="Hua-Van A."/>
            <person name="Jonkers W."/>
            <person name="Kazan K."/>
            <person name="Kodira C.D."/>
            <person name="Koehrsen M."/>
            <person name="Kumar L."/>
            <person name="Lee Y.H."/>
            <person name="Li L."/>
            <person name="Manners J.M."/>
            <person name="Miranda-Saavedra D."/>
            <person name="Mukherjee M."/>
            <person name="Park G."/>
            <person name="Park J."/>
            <person name="Park S.Y."/>
            <person name="Proctor R.H."/>
            <person name="Regev A."/>
            <person name="Ruiz-Roldan M.C."/>
            <person name="Sain D."/>
            <person name="Sakthikumar S."/>
            <person name="Sykes S."/>
            <person name="Schwartz D.C."/>
            <person name="Turgeon B.G."/>
            <person name="Wapinski I."/>
            <person name="Yoder O."/>
            <person name="Young S."/>
            <person name="Zeng Q."/>
            <person name="Zhou S."/>
            <person name="Galagan J."/>
            <person name="Cuomo C.A."/>
            <person name="Kistler H.C."/>
            <person name="Rep M."/>
        </authorList>
    </citation>
    <scope>NUCLEOTIDE SEQUENCE [LARGE SCALE GENOMIC DNA]</scope>
    <source>
        <strain evidence="2">4287</strain>
    </source>
</reference>
<dbReference type="AlphaFoldDB" id="A0A0J9WU72"/>
<evidence type="ECO:0000313" key="3">
    <source>
        <dbReference type="Proteomes" id="UP000009097"/>
    </source>
</evidence>
<reference evidence="2" key="1">
    <citation type="submission" date="2007-04" db="EMBL/GenBank/DDBJ databases">
        <authorList>
            <consortium name="The Broad Institute Genome Sequencing Platform"/>
            <person name="Birren B."/>
            <person name="Lander E."/>
            <person name="Galagan J."/>
            <person name="Nusbaum C."/>
            <person name="Devon K."/>
            <person name="Ma L.-J."/>
            <person name="Jaffe D."/>
            <person name="Butler J."/>
            <person name="Alvarez P."/>
            <person name="Gnerre S."/>
            <person name="Grabherr M."/>
            <person name="Kleber M."/>
            <person name="Mauceli E."/>
            <person name="Brockman W."/>
            <person name="MacCallum I.A."/>
            <person name="Young S."/>
            <person name="LaButti K."/>
            <person name="DeCaprio D."/>
            <person name="Crawford M."/>
            <person name="Koehrsen M."/>
            <person name="Engels R."/>
            <person name="Montgomery P."/>
            <person name="Pearson M."/>
            <person name="Howarth C."/>
            <person name="Larson L."/>
            <person name="White J."/>
            <person name="O'Leary S."/>
            <person name="Kodira C."/>
            <person name="Zeng Q."/>
            <person name="Yandava C."/>
            <person name="Alvarado L."/>
            <person name="Kistler C."/>
            <person name="Shim W.-B."/>
            <person name="Kang S."/>
            <person name="Woloshuk C."/>
        </authorList>
    </citation>
    <scope>NUCLEOTIDE SEQUENCE</scope>
    <source>
        <strain evidence="2">4287</strain>
    </source>
</reference>
<name>A0A0J9WU72_FUSO4</name>
<dbReference type="RefSeq" id="XP_018255322.1">
    <property type="nucleotide sequence ID" value="XM_018395455.1"/>
</dbReference>
<dbReference type="GeneID" id="28956430"/>
<dbReference type="Proteomes" id="UP000009097">
    <property type="component" value="Unassembled WGS sequence"/>
</dbReference>
<evidence type="ECO:0000313" key="2">
    <source>
        <dbReference type="EMBL" id="KNB17277.1"/>
    </source>
</evidence>
<sequence>MVERKFQVIDKYEFNRTYHGIAISEQWQAWETAHFFRVRSIIENPTVGARLISYGCNNGDGSSLNCTKTCSNETLMYSSPENLWNCMTLATLGMLVGPGNDTIDRESEKKMDEKFHFGTVEKFNSLNVFRKVRDCAWASCSDSTYGSCTSSLQGFKCGPVSPNNIAKFGRVMAKPYCQAASAGIDLDIAGQGIVTAYVIQLVLVLFLGLCFKLTTSWIRTFGRMSSSFQKDSVFRETCQRWQTTLSETRFAKAASSAMLDFQESQALFAATISITAIITFDGGNRAGLANMLTLFSWMFNHRILQGLITAGMYPVLMAQLVMHRAGERRFYTLFFVVLSWIMMTVITEFQDFNADAFEEHLKQVSTLDACGGNPGPMSFCQGIKEKNSYDFFNLTLACRFTVHIIVSCLIIDWILHFTKTRMTGDKVKYTQIGGESRTIFSFAEKKGARLSLGVFWAAIELLTIIIIFIGLREMVELLDMHSADGGLSTWGFGQLVAVAIWFPVMIKFICISIFGPRKEIKQKDNTGKPQVLEMVSYPHNKADNTASSSA</sequence>
<feature type="transmembrane region" description="Helical" evidence="1">
    <location>
        <begin position="266"/>
        <end position="283"/>
    </location>
</feature>
<accession>A0A0J9WU72</accession>
<feature type="transmembrane region" description="Helical" evidence="1">
    <location>
        <begin position="450"/>
        <end position="471"/>
    </location>
</feature>
<evidence type="ECO:0000256" key="1">
    <source>
        <dbReference type="SAM" id="Phobius"/>
    </source>
</evidence>
<organism evidence="2 3">
    <name type="scientific">Fusarium oxysporum f. sp. lycopersici (strain 4287 / CBS 123668 / FGSC 9935 / NRRL 34936)</name>
    <name type="common">Fusarium vascular wilt of tomato</name>
    <dbReference type="NCBI Taxonomy" id="426428"/>
    <lineage>
        <taxon>Eukaryota</taxon>
        <taxon>Fungi</taxon>
        <taxon>Dikarya</taxon>
        <taxon>Ascomycota</taxon>
        <taxon>Pezizomycotina</taxon>
        <taxon>Sordariomycetes</taxon>
        <taxon>Hypocreomycetidae</taxon>
        <taxon>Hypocreales</taxon>
        <taxon>Nectriaceae</taxon>
        <taxon>Fusarium</taxon>
        <taxon>Fusarium oxysporum species complex</taxon>
    </lineage>
</organism>
<dbReference type="OrthoDB" id="4582561at2759"/>
<dbReference type="KEGG" id="fox:FOXG_15365"/>
<proteinExistence type="predicted"/>
<feature type="transmembrane region" description="Helical" evidence="1">
    <location>
        <begin position="194"/>
        <end position="214"/>
    </location>
</feature>
<gene>
    <name evidence="2" type="ORF">FOXG_15365</name>
</gene>